<keyword evidence="2" id="KW-1185">Reference proteome</keyword>
<dbReference type="RefSeq" id="WP_083030385.1">
    <property type="nucleotide sequence ID" value="NZ_AP022618.1"/>
</dbReference>
<evidence type="ECO:0000313" key="1">
    <source>
        <dbReference type="EMBL" id="ORA71176.1"/>
    </source>
</evidence>
<dbReference type="AlphaFoldDB" id="A0A1X0DFJ2"/>
<comment type="caution">
    <text evidence="1">The sequence shown here is derived from an EMBL/GenBank/DDBJ whole genome shotgun (WGS) entry which is preliminary data.</text>
</comment>
<dbReference type="OrthoDB" id="4739449at2"/>
<sequence length="176" mass="18394">MTGDGNRTGRLAAVLLLATAAVAAVAAAPEAVAALCAPLPNGRFTAVSDGVWAKTNEVFRDEQTVTSTWTLSSWCDESHNCAGSVVSSDGWSAELTCAAAGQWSVRRQHPTWVPCPDGSTAAANQLYYFAPDLVGAPSYDAIRSYTGWDRTVGESGGCGVNLPVVIELPFTLKAID</sequence>
<organism evidence="1 2">
    <name type="scientific">Mycolicibacterium insubricum</name>
    <dbReference type="NCBI Taxonomy" id="444597"/>
    <lineage>
        <taxon>Bacteria</taxon>
        <taxon>Bacillati</taxon>
        <taxon>Actinomycetota</taxon>
        <taxon>Actinomycetes</taxon>
        <taxon>Mycobacteriales</taxon>
        <taxon>Mycobacteriaceae</taxon>
        <taxon>Mycolicibacterium</taxon>
    </lineage>
</organism>
<proteinExistence type="predicted"/>
<gene>
    <name evidence="1" type="ORF">BST26_08760</name>
</gene>
<name>A0A1X0DFJ2_9MYCO</name>
<dbReference type="Proteomes" id="UP000192801">
    <property type="component" value="Unassembled WGS sequence"/>
</dbReference>
<accession>A0A1X0DFJ2</accession>
<dbReference type="STRING" id="444597.BST26_08760"/>
<protein>
    <submittedName>
        <fullName evidence="1">Uncharacterized protein</fullName>
    </submittedName>
</protein>
<dbReference type="EMBL" id="MVHS01000015">
    <property type="protein sequence ID" value="ORA71176.1"/>
    <property type="molecule type" value="Genomic_DNA"/>
</dbReference>
<reference evidence="1 2" key="1">
    <citation type="submission" date="2016-12" db="EMBL/GenBank/DDBJ databases">
        <title>The new phylogeny of genus Mycobacterium.</title>
        <authorList>
            <person name="Tortoli E."/>
            <person name="Trovato A."/>
            <person name="Cirillo D.M."/>
        </authorList>
    </citation>
    <scope>NUCLEOTIDE SEQUENCE [LARGE SCALE GENOMIC DNA]</scope>
    <source>
        <strain evidence="1 2">DSM 45130</strain>
    </source>
</reference>
<evidence type="ECO:0000313" key="2">
    <source>
        <dbReference type="Proteomes" id="UP000192801"/>
    </source>
</evidence>